<protein>
    <submittedName>
        <fullName evidence="2">Uncharacterized protein</fullName>
    </submittedName>
</protein>
<dbReference type="Proteomes" id="UP001160148">
    <property type="component" value="Unassembled WGS sequence"/>
</dbReference>
<organism evidence="2 3">
    <name type="scientific">Macrosiphum euphorbiae</name>
    <name type="common">potato aphid</name>
    <dbReference type="NCBI Taxonomy" id="13131"/>
    <lineage>
        <taxon>Eukaryota</taxon>
        <taxon>Metazoa</taxon>
        <taxon>Ecdysozoa</taxon>
        <taxon>Arthropoda</taxon>
        <taxon>Hexapoda</taxon>
        <taxon>Insecta</taxon>
        <taxon>Pterygota</taxon>
        <taxon>Neoptera</taxon>
        <taxon>Paraneoptera</taxon>
        <taxon>Hemiptera</taxon>
        <taxon>Sternorrhyncha</taxon>
        <taxon>Aphidomorpha</taxon>
        <taxon>Aphidoidea</taxon>
        <taxon>Aphididae</taxon>
        <taxon>Macrosiphini</taxon>
        <taxon>Macrosiphum</taxon>
    </lineage>
</organism>
<reference evidence="2 3" key="1">
    <citation type="submission" date="2023-01" db="EMBL/GenBank/DDBJ databases">
        <authorList>
            <person name="Whitehead M."/>
        </authorList>
    </citation>
    <scope>NUCLEOTIDE SEQUENCE [LARGE SCALE GENOMIC DNA]</scope>
</reference>
<gene>
    <name evidence="2" type="ORF">MEUPH1_LOCUS12513</name>
</gene>
<keyword evidence="1" id="KW-0472">Membrane</keyword>
<dbReference type="EMBL" id="CARXXK010000002">
    <property type="protein sequence ID" value="CAI6356820.1"/>
    <property type="molecule type" value="Genomic_DNA"/>
</dbReference>
<keyword evidence="3" id="KW-1185">Reference proteome</keyword>
<accession>A0AAV0WL76</accession>
<name>A0AAV0WL76_9HEMI</name>
<evidence type="ECO:0000313" key="2">
    <source>
        <dbReference type="EMBL" id="CAI6356820.1"/>
    </source>
</evidence>
<evidence type="ECO:0000256" key="1">
    <source>
        <dbReference type="SAM" id="Phobius"/>
    </source>
</evidence>
<comment type="caution">
    <text evidence="2">The sequence shown here is derived from an EMBL/GenBank/DDBJ whole genome shotgun (WGS) entry which is preliminary data.</text>
</comment>
<keyword evidence="1" id="KW-1133">Transmembrane helix</keyword>
<evidence type="ECO:0000313" key="3">
    <source>
        <dbReference type="Proteomes" id="UP001160148"/>
    </source>
</evidence>
<proteinExistence type="predicted"/>
<keyword evidence="1" id="KW-0812">Transmembrane</keyword>
<dbReference type="AlphaFoldDB" id="A0AAV0WL76"/>
<sequence>MVVWYYYLPPIVAGIITLWVLKISYFFITRRYKQPVAYQNSTEESDVYGSSENLSSSESLNLEQEKKMVDINKITRCSSYGSTEDEMQESKNYTTTQDVLDTFKCNSDSNSSIMSWESCHEGISHSELDFVNCSSLENHPEICQPLNLCMRDKKNETGTINKITRTFFTDRKHKSIKGIPEKTPEKYLGTKMIEDYDQISAKHHDELKDEYSLDMTEQELKDDNNLEISETSSIHCDELKDEYSLDMTEQELKDDNNLEISETSSIHCDELKDEYSLDMTEQELKDDNNLEISEISSIHCDEYSLDMTEQELKDDNNLEILKISAKHHDELKGEYSLDMTEYELKNRNKLEITKLFSKDREEFEDEYYLNNREQELKGDNNLEISEISYKDCDELKNEYSLDIIEYELMNKNKLEITKLSSKDHEELEDEYSLNNGENSSNDDHVMLANVLETTGVSPIYQDGQTYDDKFLTSPELSSLNNEKSISGIDSPNIKFHHDEVEDINGCRNTCSSECTESLPSPIFNNDDNDSIDDIRYVEDYSDISFFDPTLSDDALNEAFVIVEDI</sequence>
<feature type="transmembrane region" description="Helical" evidence="1">
    <location>
        <begin position="6"/>
        <end position="28"/>
    </location>
</feature>